<keyword evidence="1" id="KW-0812">Transmembrane</keyword>
<protein>
    <submittedName>
        <fullName evidence="3">SSD domain-containing protein</fullName>
    </submittedName>
</protein>
<reference evidence="3" key="1">
    <citation type="submission" date="2017-02" db="UniProtKB">
        <authorList>
            <consortium name="WormBaseParasite"/>
        </authorList>
    </citation>
    <scope>IDENTIFICATION</scope>
</reference>
<dbReference type="Proteomes" id="UP000050640">
    <property type="component" value="Unplaced"/>
</dbReference>
<name>A0A0R3RUZ4_9BILA</name>
<organism evidence="2 3">
    <name type="scientific">Elaeophora elaphi</name>
    <dbReference type="NCBI Taxonomy" id="1147741"/>
    <lineage>
        <taxon>Eukaryota</taxon>
        <taxon>Metazoa</taxon>
        <taxon>Ecdysozoa</taxon>
        <taxon>Nematoda</taxon>
        <taxon>Chromadorea</taxon>
        <taxon>Rhabditida</taxon>
        <taxon>Spirurina</taxon>
        <taxon>Spiruromorpha</taxon>
        <taxon>Filarioidea</taxon>
        <taxon>Onchocercidae</taxon>
        <taxon>Elaeophora</taxon>
    </lineage>
</organism>
<evidence type="ECO:0000313" key="2">
    <source>
        <dbReference type="Proteomes" id="UP000050640"/>
    </source>
</evidence>
<proteinExistence type="predicted"/>
<dbReference type="WBParaSite" id="EEL_0000587801-mRNA-1">
    <property type="protein sequence ID" value="EEL_0000587801-mRNA-1"/>
    <property type="gene ID" value="EEL_0000587801"/>
</dbReference>
<sequence length="226" mass="25366">MIENSVPLSNPAMVRLCQIPARQTGIASLCMQLVGLVMSAALTLHLILHLSGITVSKSIKQQSKRPEATDIVTLINIRTTNATEEVSKDIMNWTEKIIWDENLTSDANVNGTFDEIGLQLDLTELIQISTGVYTGMCILWLLSLMSLLASIKLESLDLIIINSVLLTIAMIYAITHALFVSILFIYHVSLNSFISKQNHIFFPQLFTLWQPGRCYITTYKSNRMLY</sequence>
<evidence type="ECO:0000313" key="3">
    <source>
        <dbReference type="WBParaSite" id="EEL_0000587801-mRNA-1"/>
    </source>
</evidence>
<keyword evidence="2" id="KW-1185">Reference proteome</keyword>
<feature type="transmembrane region" description="Helical" evidence="1">
    <location>
        <begin position="159"/>
        <end position="186"/>
    </location>
</feature>
<feature type="transmembrane region" description="Helical" evidence="1">
    <location>
        <begin position="33"/>
        <end position="55"/>
    </location>
</feature>
<accession>A0A0R3RUZ4</accession>
<keyword evidence="1" id="KW-0472">Membrane</keyword>
<evidence type="ECO:0000256" key="1">
    <source>
        <dbReference type="SAM" id="Phobius"/>
    </source>
</evidence>
<dbReference type="AlphaFoldDB" id="A0A0R3RUZ4"/>
<feature type="transmembrane region" description="Helical" evidence="1">
    <location>
        <begin position="132"/>
        <end position="153"/>
    </location>
</feature>
<keyword evidence="1" id="KW-1133">Transmembrane helix</keyword>